<proteinExistence type="predicted"/>
<evidence type="ECO:0000313" key="2">
    <source>
        <dbReference type="Proteomes" id="UP000807115"/>
    </source>
</evidence>
<sequence>MVPQLEITTRAPTHTRWQGVKNRRPTTISAAPPYPNRMYPTSRPYTQYRSSIKTGLPYGDLQEYWL</sequence>
<accession>A0A921U9F2</accession>
<reference evidence="1" key="2">
    <citation type="submission" date="2020-10" db="EMBL/GenBank/DDBJ databases">
        <authorList>
            <person name="Cooper E.A."/>
            <person name="Brenton Z.W."/>
            <person name="Flinn B.S."/>
            <person name="Jenkins J."/>
            <person name="Shu S."/>
            <person name="Flowers D."/>
            <person name="Luo F."/>
            <person name="Wang Y."/>
            <person name="Xia P."/>
            <person name="Barry K."/>
            <person name="Daum C."/>
            <person name="Lipzen A."/>
            <person name="Yoshinaga Y."/>
            <person name="Schmutz J."/>
            <person name="Saski C."/>
            <person name="Vermerris W."/>
            <person name="Kresovich S."/>
        </authorList>
    </citation>
    <scope>NUCLEOTIDE SEQUENCE</scope>
</reference>
<organism evidence="1 2">
    <name type="scientific">Sorghum bicolor</name>
    <name type="common">Sorghum</name>
    <name type="synonym">Sorghum vulgare</name>
    <dbReference type="NCBI Taxonomy" id="4558"/>
    <lineage>
        <taxon>Eukaryota</taxon>
        <taxon>Viridiplantae</taxon>
        <taxon>Streptophyta</taxon>
        <taxon>Embryophyta</taxon>
        <taxon>Tracheophyta</taxon>
        <taxon>Spermatophyta</taxon>
        <taxon>Magnoliopsida</taxon>
        <taxon>Liliopsida</taxon>
        <taxon>Poales</taxon>
        <taxon>Poaceae</taxon>
        <taxon>PACMAD clade</taxon>
        <taxon>Panicoideae</taxon>
        <taxon>Andropogonodae</taxon>
        <taxon>Andropogoneae</taxon>
        <taxon>Sorghinae</taxon>
        <taxon>Sorghum</taxon>
    </lineage>
</organism>
<dbReference type="AlphaFoldDB" id="A0A921U9F2"/>
<reference evidence="1" key="1">
    <citation type="journal article" date="2019" name="BMC Genomics">
        <title>A new reference genome for Sorghum bicolor reveals high levels of sequence similarity between sweet and grain genotypes: implications for the genetics of sugar metabolism.</title>
        <authorList>
            <person name="Cooper E.A."/>
            <person name="Brenton Z.W."/>
            <person name="Flinn B.S."/>
            <person name="Jenkins J."/>
            <person name="Shu S."/>
            <person name="Flowers D."/>
            <person name="Luo F."/>
            <person name="Wang Y."/>
            <person name="Xia P."/>
            <person name="Barry K."/>
            <person name="Daum C."/>
            <person name="Lipzen A."/>
            <person name="Yoshinaga Y."/>
            <person name="Schmutz J."/>
            <person name="Saski C."/>
            <person name="Vermerris W."/>
            <person name="Kresovich S."/>
        </authorList>
    </citation>
    <scope>NUCLEOTIDE SEQUENCE</scope>
</reference>
<dbReference type="Proteomes" id="UP000807115">
    <property type="component" value="Chromosome 7"/>
</dbReference>
<evidence type="ECO:0000313" key="1">
    <source>
        <dbReference type="EMBL" id="KAG0523344.1"/>
    </source>
</evidence>
<name>A0A921U9F2_SORBI</name>
<protein>
    <submittedName>
        <fullName evidence="1">Uncharacterized protein</fullName>
    </submittedName>
</protein>
<gene>
    <name evidence="1" type="ORF">BDA96_07G115800</name>
</gene>
<dbReference type="EMBL" id="CM027686">
    <property type="protein sequence ID" value="KAG0523344.1"/>
    <property type="molecule type" value="Genomic_DNA"/>
</dbReference>
<comment type="caution">
    <text evidence="1">The sequence shown here is derived from an EMBL/GenBank/DDBJ whole genome shotgun (WGS) entry which is preliminary data.</text>
</comment>